<gene>
    <name evidence="1" type="ORF">WMSIL1_LOCUS9285</name>
</gene>
<dbReference type="Proteomes" id="UP000321570">
    <property type="component" value="Unassembled WGS sequence"/>
</dbReference>
<dbReference type="AlphaFoldDB" id="A0A564YUL2"/>
<sequence>MKHLTVPNQFDKTDLVQKDKVEDCLIAIIASTSSNPISDIIRNRIGLEGCKVIRQIYECNPLVKSLSKVDIESIALNIIQMSRAEIIELFLWCLFWTVGVPHMVKRQHTSEEACSVLSFDISGKKFLEYREVLNEIILQVCSLHPGYKVFYKILYLQYLFL</sequence>
<proteinExistence type="predicted"/>
<organism evidence="1 2">
    <name type="scientific">Hymenolepis diminuta</name>
    <name type="common">Rat tapeworm</name>
    <dbReference type="NCBI Taxonomy" id="6216"/>
    <lineage>
        <taxon>Eukaryota</taxon>
        <taxon>Metazoa</taxon>
        <taxon>Spiralia</taxon>
        <taxon>Lophotrochozoa</taxon>
        <taxon>Platyhelminthes</taxon>
        <taxon>Cestoda</taxon>
        <taxon>Eucestoda</taxon>
        <taxon>Cyclophyllidea</taxon>
        <taxon>Hymenolepididae</taxon>
        <taxon>Hymenolepis</taxon>
    </lineage>
</organism>
<protein>
    <submittedName>
        <fullName evidence="1">Uncharacterized protein</fullName>
    </submittedName>
</protein>
<keyword evidence="2" id="KW-1185">Reference proteome</keyword>
<accession>A0A564YUL2</accession>
<dbReference type="EMBL" id="CABIJS010000356">
    <property type="protein sequence ID" value="VUZ50388.1"/>
    <property type="molecule type" value="Genomic_DNA"/>
</dbReference>
<name>A0A564YUL2_HYMDI</name>
<reference evidence="1 2" key="1">
    <citation type="submission" date="2019-07" db="EMBL/GenBank/DDBJ databases">
        <authorList>
            <person name="Jastrzebski P J."/>
            <person name="Paukszto L."/>
            <person name="Jastrzebski P J."/>
        </authorList>
    </citation>
    <scope>NUCLEOTIDE SEQUENCE [LARGE SCALE GENOMIC DNA]</scope>
    <source>
        <strain evidence="1 2">WMS-il1</strain>
    </source>
</reference>
<evidence type="ECO:0000313" key="1">
    <source>
        <dbReference type="EMBL" id="VUZ50388.1"/>
    </source>
</evidence>
<evidence type="ECO:0000313" key="2">
    <source>
        <dbReference type="Proteomes" id="UP000321570"/>
    </source>
</evidence>